<dbReference type="CDD" id="cd06558">
    <property type="entry name" value="crotonase-like"/>
    <property type="match status" value="1"/>
</dbReference>
<dbReference type="Proteomes" id="UP000182237">
    <property type="component" value="Chromosome I"/>
</dbReference>
<comment type="catalytic activity">
    <reaction evidence="7">
        <text>a 4-saturated-(3S)-3-hydroxyacyl-CoA = a (3E)-enoyl-CoA + H2O</text>
        <dbReference type="Rhea" id="RHEA:20724"/>
        <dbReference type="ChEBI" id="CHEBI:15377"/>
        <dbReference type="ChEBI" id="CHEBI:58521"/>
        <dbReference type="ChEBI" id="CHEBI:137480"/>
        <dbReference type="EC" id="4.2.1.17"/>
    </reaction>
</comment>
<evidence type="ECO:0000256" key="3">
    <source>
        <dbReference type="ARBA" id="ARBA00022832"/>
    </source>
</evidence>
<organism evidence="10 11">
    <name type="scientific">Corynebacterium timonense</name>
    <dbReference type="NCBI Taxonomy" id="441500"/>
    <lineage>
        <taxon>Bacteria</taxon>
        <taxon>Bacillati</taxon>
        <taxon>Actinomycetota</taxon>
        <taxon>Actinomycetes</taxon>
        <taxon>Mycobacteriales</taxon>
        <taxon>Corynebacteriaceae</taxon>
        <taxon>Corynebacterium</taxon>
    </lineage>
</organism>
<proteinExistence type="inferred from homology"/>
<dbReference type="Gene3D" id="3.90.226.10">
    <property type="entry name" value="2-enoyl-CoA Hydratase, Chain A, domain 1"/>
    <property type="match status" value="1"/>
</dbReference>
<evidence type="ECO:0000256" key="4">
    <source>
        <dbReference type="ARBA" id="ARBA00023098"/>
    </source>
</evidence>
<protein>
    <submittedName>
        <fullName evidence="10">Enoyl-CoA hydratase</fullName>
    </submittedName>
</protein>
<dbReference type="SUPFAM" id="SSF52096">
    <property type="entry name" value="ClpP/crotonase"/>
    <property type="match status" value="1"/>
</dbReference>
<keyword evidence="11" id="KW-1185">Reference proteome</keyword>
<dbReference type="RefSeq" id="WP_019195163.1">
    <property type="nucleotide sequence ID" value="NZ_LT629765.1"/>
</dbReference>
<accession>A0A1H1L477</accession>
<comment type="similarity">
    <text evidence="2 8">Belongs to the enoyl-CoA hydratase/isomerase family.</text>
</comment>
<evidence type="ECO:0000256" key="1">
    <source>
        <dbReference type="ARBA" id="ARBA00002994"/>
    </source>
</evidence>
<evidence type="ECO:0000256" key="2">
    <source>
        <dbReference type="ARBA" id="ARBA00005254"/>
    </source>
</evidence>
<keyword evidence="5" id="KW-0456">Lyase</keyword>
<evidence type="ECO:0000256" key="5">
    <source>
        <dbReference type="ARBA" id="ARBA00023239"/>
    </source>
</evidence>
<dbReference type="GO" id="GO:0004300">
    <property type="term" value="F:enoyl-CoA hydratase activity"/>
    <property type="evidence" value="ECO:0007669"/>
    <property type="project" value="UniProtKB-EC"/>
</dbReference>
<dbReference type="AlphaFoldDB" id="A0A1H1L477"/>
<dbReference type="GO" id="GO:0006635">
    <property type="term" value="P:fatty acid beta-oxidation"/>
    <property type="evidence" value="ECO:0007669"/>
    <property type="project" value="TreeGrafter"/>
</dbReference>
<keyword evidence="3" id="KW-0276">Fatty acid metabolism</keyword>
<dbReference type="eggNOG" id="COG1024">
    <property type="taxonomic scope" value="Bacteria"/>
</dbReference>
<dbReference type="InterPro" id="IPR018376">
    <property type="entry name" value="Enoyl-CoA_hyd/isom_CS"/>
</dbReference>
<sequence length="240" mass="25035">MLVSVEQRGALAVLTLTRHEKRNAISVSLAAELVRALRALGPDTRAVLLTGAGTCFSAGADLSEKTLGGGFFEAFDELVTTLRALSVPVVAYVNGPAIGAGMMLTMACDLRVVSSAASFRIPVGDMAIGVNEWVVTSLADLVGGSRARVMLYTGGALDAAAAADCGYGIPGESIDDAVRLAETVAAKAPLTQRNIKMRFAPDLHTPEELDAATEAPFRSSDIVESGRARAEKRQPRFTGA</sequence>
<dbReference type="PROSITE" id="PS00166">
    <property type="entry name" value="ENOYL_COA_HYDRATASE"/>
    <property type="match status" value="1"/>
</dbReference>
<dbReference type="Pfam" id="PF00378">
    <property type="entry name" value="ECH_1"/>
    <property type="match status" value="1"/>
</dbReference>
<dbReference type="PANTHER" id="PTHR11941">
    <property type="entry name" value="ENOYL-COA HYDRATASE-RELATED"/>
    <property type="match status" value="1"/>
</dbReference>
<evidence type="ECO:0000256" key="6">
    <source>
        <dbReference type="ARBA" id="ARBA00023709"/>
    </source>
</evidence>
<evidence type="ECO:0000256" key="9">
    <source>
        <dbReference type="SAM" id="MobiDB-lite"/>
    </source>
</evidence>
<evidence type="ECO:0000256" key="7">
    <source>
        <dbReference type="ARBA" id="ARBA00023717"/>
    </source>
</evidence>
<evidence type="ECO:0000313" key="11">
    <source>
        <dbReference type="Proteomes" id="UP000182237"/>
    </source>
</evidence>
<comment type="function">
    <text evidence="1">Could possibly oxidize fatty acids using specific components.</text>
</comment>
<keyword evidence="4" id="KW-0443">Lipid metabolism</keyword>
<evidence type="ECO:0000256" key="8">
    <source>
        <dbReference type="RuleBase" id="RU003707"/>
    </source>
</evidence>
<dbReference type="InterPro" id="IPR001753">
    <property type="entry name" value="Enoyl-CoA_hydra/iso"/>
</dbReference>
<comment type="catalytic activity">
    <reaction evidence="6">
        <text>a (3S)-3-hydroxyacyl-CoA = a (2E)-enoyl-CoA + H2O</text>
        <dbReference type="Rhea" id="RHEA:16105"/>
        <dbReference type="ChEBI" id="CHEBI:15377"/>
        <dbReference type="ChEBI" id="CHEBI:57318"/>
        <dbReference type="ChEBI" id="CHEBI:58856"/>
        <dbReference type="EC" id="4.2.1.17"/>
    </reaction>
</comment>
<dbReference type="InterPro" id="IPR029045">
    <property type="entry name" value="ClpP/crotonase-like_dom_sf"/>
</dbReference>
<reference evidence="10 11" key="1">
    <citation type="submission" date="2016-10" db="EMBL/GenBank/DDBJ databases">
        <authorList>
            <person name="de Groot N.N."/>
        </authorList>
    </citation>
    <scope>NUCLEOTIDE SEQUENCE [LARGE SCALE GENOMIC DNA]</scope>
    <source>
        <strain evidence="10 11">DSM 45434</strain>
    </source>
</reference>
<gene>
    <name evidence="10" type="ORF">SAMN04488539_0037</name>
</gene>
<name>A0A1H1L477_9CORY</name>
<dbReference type="PANTHER" id="PTHR11941:SF169">
    <property type="entry name" value="(7AS)-7A-METHYL-1,5-DIOXO-2,3,5,6,7,7A-HEXAHYDRO-1H-INDENE-CARBOXYL-COA HYDROLASE"/>
    <property type="match status" value="1"/>
</dbReference>
<feature type="compositionally biased region" description="Basic and acidic residues" evidence="9">
    <location>
        <begin position="224"/>
        <end position="234"/>
    </location>
</feature>
<dbReference type="STRING" id="1203190.GCA_000312345_02400"/>
<dbReference type="EMBL" id="LT629765">
    <property type="protein sequence ID" value="SDR68815.1"/>
    <property type="molecule type" value="Genomic_DNA"/>
</dbReference>
<evidence type="ECO:0000313" key="10">
    <source>
        <dbReference type="EMBL" id="SDR68815.1"/>
    </source>
</evidence>
<feature type="region of interest" description="Disordered" evidence="9">
    <location>
        <begin position="208"/>
        <end position="240"/>
    </location>
</feature>